<name>A0A2T4H7V0_FUSCU</name>
<dbReference type="EMBL" id="CP064750">
    <property type="protein sequence ID" value="QPC65852.1"/>
    <property type="molecule type" value="Genomic_DNA"/>
</dbReference>
<gene>
    <name evidence="1" type="ORF">FCULG_00002758</name>
    <name evidence="2" type="ORF">HYE67_008083</name>
</gene>
<proteinExistence type="predicted"/>
<reference evidence="1 3" key="1">
    <citation type="submission" date="2018-02" db="EMBL/GenBank/DDBJ databases">
        <title>Fusarium culmorum secondary metabolites in fungal-bacterial-plant interactions.</title>
        <authorList>
            <person name="Schmidt R."/>
        </authorList>
    </citation>
    <scope>NUCLEOTIDE SEQUENCE [LARGE SCALE GENOMIC DNA]</scope>
    <source>
        <strain evidence="1 3">PV</strain>
    </source>
</reference>
<reference evidence="2" key="2">
    <citation type="submission" date="2020-11" db="EMBL/GenBank/DDBJ databases">
        <title>The chromosome-scale genome resource for two endophytic Fusarium species: F. culmorum and F. pseudograminearum.</title>
        <authorList>
            <person name="Yuan Z."/>
        </authorList>
    </citation>
    <scope>NUCLEOTIDE SEQUENCE</scope>
    <source>
        <strain evidence="2">Class2-1B</strain>
    </source>
</reference>
<dbReference type="Proteomes" id="UP000663297">
    <property type="component" value="Chromosome 4"/>
</dbReference>
<dbReference type="EMBL" id="PVEM01000001">
    <property type="protein sequence ID" value="PTD11880.1"/>
    <property type="molecule type" value="Genomic_DNA"/>
</dbReference>
<organism evidence="1 3">
    <name type="scientific">Fusarium culmorum</name>
    <dbReference type="NCBI Taxonomy" id="5516"/>
    <lineage>
        <taxon>Eukaryota</taxon>
        <taxon>Fungi</taxon>
        <taxon>Dikarya</taxon>
        <taxon>Ascomycota</taxon>
        <taxon>Pezizomycotina</taxon>
        <taxon>Sordariomycetes</taxon>
        <taxon>Hypocreomycetidae</taxon>
        <taxon>Hypocreales</taxon>
        <taxon>Nectriaceae</taxon>
        <taxon>Fusarium</taxon>
    </lineage>
</organism>
<evidence type="ECO:0000313" key="2">
    <source>
        <dbReference type="EMBL" id="QPC65852.1"/>
    </source>
</evidence>
<dbReference type="AlphaFoldDB" id="A0A2T4H7V0"/>
<accession>A0A2T4H7V0</accession>
<dbReference type="OrthoDB" id="10456091at2759"/>
<dbReference type="Proteomes" id="UP000241587">
    <property type="component" value="Unassembled WGS sequence"/>
</dbReference>
<protein>
    <submittedName>
        <fullName evidence="1">Uncharacterized protein</fullName>
    </submittedName>
</protein>
<sequence>MSETVVNRTTSIRPDHTRWECKRTLQDGMRQRDRNCLALTDKDFTLGSRVGEEDGLELWCYVVVSNGYH</sequence>
<evidence type="ECO:0000313" key="3">
    <source>
        <dbReference type="Proteomes" id="UP000241587"/>
    </source>
</evidence>
<keyword evidence="3" id="KW-1185">Reference proteome</keyword>
<evidence type="ECO:0000313" key="1">
    <source>
        <dbReference type="EMBL" id="PTD11880.1"/>
    </source>
</evidence>